<dbReference type="GeneID" id="94350817"/>
<sequence length="62" mass="6912">MCLDNILCIPLRGVQFSISHGLKIFISGSQFDSIVSKHAMGDKNANGQKRPQRVYHVISELL</sequence>
<protein>
    <submittedName>
        <fullName evidence="1">Uncharacterized protein</fullName>
    </submittedName>
</protein>
<accession>A0A976FFZ7</accession>
<dbReference type="AlphaFoldDB" id="A0A976FFZ7"/>
<gene>
    <name evidence="1" type="ORF">CCR75_007082</name>
</gene>
<reference evidence="1 2" key="1">
    <citation type="journal article" date="2021" name="Genome Biol.">
        <title>AFLAP: assembly-free linkage analysis pipeline using k-mers from genome sequencing data.</title>
        <authorList>
            <person name="Fletcher K."/>
            <person name="Zhang L."/>
            <person name="Gil J."/>
            <person name="Han R."/>
            <person name="Cavanaugh K."/>
            <person name="Michelmore R."/>
        </authorList>
    </citation>
    <scope>NUCLEOTIDE SEQUENCE [LARGE SCALE GENOMIC DNA]</scope>
    <source>
        <strain evidence="1 2">SF5</strain>
    </source>
</reference>
<evidence type="ECO:0000313" key="2">
    <source>
        <dbReference type="Proteomes" id="UP000294530"/>
    </source>
</evidence>
<proteinExistence type="predicted"/>
<organism evidence="1 2">
    <name type="scientific">Bremia lactucae</name>
    <name type="common">Lettuce downy mildew</name>
    <dbReference type="NCBI Taxonomy" id="4779"/>
    <lineage>
        <taxon>Eukaryota</taxon>
        <taxon>Sar</taxon>
        <taxon>Stramenopiles</taxon>
        <taxon>Oomycota</taxon>
        <taxon>Peronosporomycetes</taxon>
        <taxon>Peronosporales</taxon>
        <taxon>Peronosporaceae</taxon>
        <taxon>Bremia</taxon>
    </lineage>
</organism>
<comment type="caution">
    <text evidence="1">The sequence shown here is derived from an EMBL/GenBank/DDBJ whole genome shotgun (WGS) entry which is preliminary data.</text>
</comment>
<dbReference type="KEGG" id="blac:94350817"/>
<keyword evidence="2" id="KW-1185">Reference proteome</keyword>
<dbReference type="RefSeq" id="XP_067815507.1">
    <property type="nucleotide sequence ID" value="XM_067965146.1"/>
</dbReference>
<dbReference type="EMBL" id="SHOA02000018">
    <property type="protein sequence ID" value="TDH66008.1"/>
    <property type="molecule type" value="Genomic_DNA"/>
</dbReference>
<evidence type="ECO:0000313" key="1">
    <source>
        <dbReference type="EMBL" id="TDH66008.1"/>
    </source>
</evidence>
<name>A0A976FFZ7_BRELC</name>
<dbReference type="Proteomes" id="UP000294530">
    <property type="component" value="Unassembled WGS sequence"/>
</dbReference>